<proteinExistence type="predicted"/>
<organism evidence="1 2">
    <name type="scientific">Amborella trichopoda</name>
    <dbReference type="NCBI Taxonomy" id="13333"/>
    <lineage>
        <taxon>Eukaryota</taxon>
        <taxon>Viridiplantae</taxon>
        <taxon>Streptophyta</taxon>
        <taxon>Embryophyta</taxon>
        <taxon>Tracheophyta</taxon>
        <taxon>Spermatophyta</taxon>
        <taxon>Magnoliopsida</taxon>
        <taxon>Amborellales</taxon>
        <taxon>Amborellaceae</taxon>
        <taxon>Amborella</taxon>
    </lineage>
</organism>
<dbReference type="Gramene" id="ERM95015">
    <property type="protein sequence ID" value="ERM95015"/>
    <property type="gene ID" value="AMTR_s00009p00238040"/>
</dbReference>
<dbReference type="EMBL" id="KI397501">
    <property type="protein sequence ID" value="ERM95015.1"/>
    <property type="molecule type" value="Genomic_DNA"/>
</dbReference>
<gene>
    <name evidence="1" type="ORF">AMTR_s00009p00238040</name>
</gene>
<name>W1NIL5_AMBTC</name>
<sequence length="104" mass="12103">MGDREREKKRYKGWALRVGGSCGLDSEIVQRDVAYLKLRGNGRGPLRFAWGNGVEEPRLKGFEERSVGKGIDRGAINYLSELRIFYSQIFYHKITYSEMTFEYK</sequence>
<reference evidence="2" key="1">
    <citation type="journal article" date="2013" name="Science">
        <title>The Amborella genome and the evolution of flowering plants.</title>
        <authorList>
            <consortium name="Amborella Genome Project"/>
        </authorList>
    </citation>
    <scope>NUCLEOTIDE SEQUENCE [LARGE SCALE GENOMIC DNA]</scope>
</reference>
<evidence type="ECO:0000313" key="1">
    <source>
        <dbReference type="EMBL" id="ERM95015.1"/>
    </source>
</evidence>
<protein>
    <submittedName>
        <fullName evidence="1">Uncharacterized protein</fullName>
    </submittedName>
</protein>
<keyword evidence="2" id="KW-1185">Reference proteome</keyword>
<dbReference type="AlphaFoldDB" id="W1NIL5"/>
<dbReference type="HOGENOM" id="CLU_2253688_0_0_1"/>
<evidence type="ECO:0000313" key="2">
    <source>
        <dbReference type="Proteomes" id="UP000017836"/>
    </source>
</evidence>
<dbReference type="Proteomes" id="UP000017836">
    <property type="component" value="Unassembled WGS sequence"/>
</dbReference>
<accession>W1NIL5</accession>